<evidence type="ECO:0000259" key="1">
    <source>
        <dbReference type="PROSITE" id="PS51186"/>
    </source>
</evidence>
<dbReference type="EC" id="2.3.1.-" evidence="2"/>
<sequence>MLFPHPKGTIQLIKDIDLDQMKEIWNQNYCFLSSTGRIHTTETINDWFENRHTDFHEYYGYFIDSILVGFIIIRNPKKSLWIKFLAVKISSQSQGVGKALLDFIINNSENKQKFTECFIDNIKALNFFKRYGFKIVKVDSDYNEYTLEYE</sequence>
<dbReference type="InterPro" id="IPR000182">
    <property type="entry name" value="GNAT_dom"/>
</dbReference>
<dbReference type="GO" id="GO:0016747">
    <property type="term" value="F:acyltransferase activity, transferring groups other than amino-acyl groups"/>
    <property type="evidence" value="ECO:0007669"/>
    <property type="project" value="InterPro"/>
</dbReference>
<gene>
    <name evidence="2" type="ORF">DSAG12_01393</name>
</gene>
<keyword evidence="2" id="KW-0808">Transferase</keyword>
<feature type="domain" description="N-acetyltransferase" evidence="1">
    <location>
        <begin position="8"/>
        <end position="150"/>
    </location>
</feature>
<dbReference type="Proteomes" id="UP000321408">
    <property type="component" value="Chromosome"/>
</dbReference>
<reference evidence="2 3" key="1">
    <citation type="journal article" date="2020" name="Nature">
        <title>Isolation of an archaeon at the prokaryote-eukaryote interface.</title>
        <authorList>
            <person name="Imachi H."/>
            <person name="Nobu M.K."/>
            <person name="Nakahara N."/>
            <person name="Morono Y."/>
            <person name="Ogawara M."/>
            <person name="Takaki Y."/>
            <person name="Takano Y."/>
            <person name="Uematsu K."/>
            <person name="Ikuta T."/>
            <person name="Ito M."/>
            <person name="Matsui Y."/>
            <person name="Miyazaki M."/>
            <person name="Murata K."/>
            <person name="Saito Y."/>
            <person name="Sakai S."/>
            <person name="Song C."/>
            <person name="Tasumi E."/>
            <person name="Yamanaka Y."/>
            <person name="Yamaguchi T."/>
            <person name="Kamagata Y."/>
            <person name="Tamaki H."/>
            <person name="Takai K."/>
        </authorList>
    </citation>
    <scope>NUCLEOTIDE SEQUENCE [LARGE SCALE GENOMIC DNA]</scope>
    <source>
        <strain evidence="2 3">MK-D1</strain>
    </source>
</reference>
<organism evidence="2 3">
    <name type="scientific">Promethearchaeum syntrophicum</name>
    <dbReference type="NCBI Taxonomy" id="2594042"/>
    <lineage>
        <taxon>Archaea</taxon>
        <taxon>Promethearchaeati</taxon>
        <taxon>Promethearchaeota</taxon>
        <taxon>Promethearchaeia</taxon>
        <taxon>Promethearchaeales</taxon>
        <taxon>Promethearchaeaceae</taxon>
        <taxon>Promethearchaeum</taxon>
    </lineage>
</organism>
<evidence type="ECO:0000313" key="2">
    <source>
        <dbReference type="EMBL" id="QEE15567.1"/>
    </source>
</evidence>
<evidence type="ECO:0000313" key="3">
    <source>
        <dbReference type="Proteomes" id="UP000321408"/>
    </source>
</evidence>
<dbReference type="GeneID" id="41329387"/>
<reference evidence="2 3" key="2">
    <citation type="journal article" date="2024" name="Int. J. Syst. Evol. Microbiol.">
        <title>Promethearchaeum syntrophicum gen. nov., sp. nov., an anaerobic, obligately syntrophic archaeon, the first isolate of the lineage 'Asgard' archaea, and proposal of the new archaeal phylum Promethearchaeota phyl. nov. and kingdom Promethearchaeati regn. nov.</title>
        <authorList>
            <person name="Imachi H."/>
            <person name="Nobu M.K."/>
            <person name="Kato S."/>
            <person name="Takaki Y."/>
            <person name="Miyazaki M."/>
            <person name="Miyata M."/>
            <person name="Ogawara M."/>
            <person name="Saito Y."/>
            <person name="Sakai S."/>
            <person name="Tahara Y.O."/>
            <person name="Takano Y."/>
            <person name="Tasumi E."/>
            <person name="Uematsu K."/>
            <person name="Yoshimura T."/>
            <person name="Itoh T."/>
            <person name="Ohkuma M."/>
            <person name="Takai K."/>
        </authorList>
    </citation>
    <scope>NUCLEOTIDE SEQUENCE [LARGE SCALE GENOMIC DNA]</scope>
    <source>
        <strain evidence="2 3">MK-D1</strain>
    </source>
</reference>
<proteinExistence type="predicted"/>
<dbReference type="PROSITE" id="PS51186">
    <property type="entry name" value="GNAT"/>
    <property type="match status" value="1"/>
</dbReference>
<dbReference type="SUPFAM" id="SSF55729">
    <property type="entry name" value="Acyl-CoA N-acyltransferases (Nat)"/>
    <property type="match status" value="1"/>
</dbReference>
<accession>A0A5B9D9Q7</accession>
<dbReference type="Gene3D" id="3.40.630.30">
    <property type="match status" value="1"/>
</dbReference>
<protein>
    <submittedName>
        <fullName evidence="2">GNAT family N-acetyltransferase</fullName>
        <ecNumber evidence="2">2.3.1.-</ecNumber>
    </submittedName>
</protein>
<dbReference type="RefSeq" id="WP_147662473.1">
    <property type="nucleotide sequence ID" value="NZ_CP042905.2"/>
</dbReference>
<dbReference type="Pfam" id="PF00583">
    <property type="entry name" value="Acetyltransf_1"/>
    <property type="match status" value="1"/>
</dbReference>
<dbReference type="CDD" id="cd04301">
    <property type="entry name" value="NAT_SF"/>
    <property type="match status" value="1"/>
</dbReference>
<dbReference type="InterPro" id="IPR016181">
    <property type="entry name" value="Acyl_CoA_acyltransferase"/>
</dbReference>
<name>A0A5B9D9Q7_9ARCH</name>
<keyword evidence="2" id="KW-0012">Acyltransferase</keyword>
<dbReference type="KEGG" id="psyt:DSAG12_01393"/>
<dbReference type="OrthoDB" id="43754at2157"/>
<dbReference type="EMBL" id="CP042905">
    <property type="protein sequence ID" value="QEE15567.1"/>
    <property type="molecule type" value="Genomic_DNA"/>
</dbReference>
<dbReference type="AlphaFoldDB" id="A0A5B9D9Q7"/>
<keyword evidence="3" id="KW-1185">Reference proteome</keyword>